<dbReference type="GO" id="GO:0071949">
    <property type="term" value="F:FAD binding"/>
    <property type="evidence" value="ECO:0007669"/>
    <property type="project" value="InterPro"/>
</dbReference>
<dbReference type="AlphaFoldDB" id="A0A7H0VFV1"/>
<evidence type="ECO:0000256" key="2">
    <source>
        <dbReference type="ARBA" id="ARBA00023033"/>
    </source>
</evidence>
<dbReference type="GO" id="GO:0004497">
    <property type="term" value="F:monooxygenase activity"/>
    <property type="evidence" value="ECO:0007669"/>
    <property type="project" value="UniProtKB-KW"/>
</dbReference>
<dbReference type="PANTHER" id="PTHR13789:SF309">
    <property type="entry name" value="PUTATIVE (AFU_ORTHOLOGUE AFUA_6G14510)-RELATED"/>
    <property type="match status" value="1"/>
</dbReference>
<accession>A0A7H0VFV1</accession>
<dbReference type="SUPFAM" id="SSF51905">
    <property type="entry name" value="FAD/NAD(P)-binding domain"/>
    <property type="match status" value="1"/>
</dbReference>
<evidence type="ECO:0000313" key="5">
    <source>
        <dbReference type="Proteomes" id="UP000516305"/>
    </source>
</evidence>
<feature type="domain" description="FAD-binding" evidence="3">
    <location>
        <begin position="2"/>
        <end position="305"/>
    </location>
</feature>
<evidence type="ECO:0000256" key="1">
    <source>
        <dbReference type="ARBA" id="ARBA00023002"/>
    </source>
</evidence>
<proteinExistence type="predicted"/>
<keyword evidence="2 4" id="KW-0503">Monooxygenase</keyword>
<dbReference type="RefSeq" id="WP_210759126.1">
    <property type="nucleotide sequence ID" value="NZ_CP060139.1"/>
</dbReference>
<organism evidence="4 5">
    <name type="scientific">Croceimicrobium hydrocarbonivorans</name>
    <dbReference type="NCBI Taxonomy" id="2761580"/>
    <lineage>
        <taxon>Bacteria</taxon>
        <taxon>Pseudomonadati</taxon>
        <taxon>Bacteroidota</taxon>
        <taxon>Flavobacteriia</taxon>
        <taxon>Flavobacteriales</taxon>
        <taxon>Owenweeksiaceae</taxon>
        <taxon>Croceimicrobium</taxon>
    </lineage>
</organism>
<protein>
    <submittedName>
        <fullName evidence="4">FAD-dependent monooxygenase</fullName>
    </submittedName>
</protein>
<dbReference type="Pfam" id="PF01494">
    <property type="entry name" value="FAD_binding_3"/>
    <property type="match status" value="1"/>
</dbReference>
<dbReference type="PANTHER" id="PTHR13789">
    <property type="entry name" value="MONOOXYGENASE"/>
    <property type="match status" value="1"/>
</dbReference>
<keyword evidence="5" id="KW-1185">Reference proteome</keyword>
<name>A0A7H0VFV1_9FLAO</name>
<dbReference type="PRINTS" id="PR00420">
    <property type="entry name" value="RNGMNOXGNASE"/>
</dbReference>
<dbReference type="KEGG" id="chyd:H4K34_01790"/>
<keyword evidence="1" id="KW-0560">Oxidoreductase</keyword>
<dbReference type="InterPro" id="IPR050493">
    <property type="entry name" value="FAD-dep_Monooxygenase_BioMet"/>
</dbReference>
<evidence type="ECO:0000259" key="3">
    <source>
        <dbReference type="Pfam" id="PF01494"/>
    </source>
</evidence>
<sequence length="373" mass="41868">MEIAIIGGGISGLSMSLALAKLGIQSTVYERAEDLSEVGAGLWLQPNALRVLQRLGIEDEILKAGFVLNKMEIAYPNLKAVKEVDSNVVADRFGNQTVAIHRARLQAILLEKVKAVAKVELGMPYLSHKQQGDQIEIQFENAKRKADWIIGADGIKSKLRQSLGFASEYRQSHQICARGIAHIRLPEALRKEGKELWGPKRRFGFSHISEDQVYFFAVLNTEISPAEISIDSLQEMYADFDPVVNQIIRATDFVHSTELADLKRLDSWHKDRACLIGDAAHATTPNMGQGACQGIEDAYYLAQLIHKRSPNLRAAFQEFEAQRRAKVDYVVNNSWRFGQLVHKPWGQFLLKSIMKITPENVVKGQMEKLYAVD</sequence>
<evidence type="ECO:0000313" key="4">
    <source>
        <dbReference type="EMBL" id="QNR24599.1"/>
    </source>
</evidence>
<dbReference type="EMBL" id="CP060139">
    <property type="protein sequence ID" value="QNR24599.1"/>
    <property type="molecule type" value="Genomic_DNA"/>
</dbReference>
<dbReference type="Proteomes" id="UP000516305">
    <property type="component" value="Chromosome"/>
</dbReference>
<dbReference type="InterPro" id="IPR036188">
    <property type="entry name" value="FAD/NAD-bd_sf"/>
</dbReference>
<dbReference type="InterPro" id="IPR002938">
    <property type="entry name" value="FAD-bd"/>
</dbReference>
<reference evidence="4 5" key="1">
    <citation type="submission" date="2020-08" db="EMBL/GenBank/DDBJ databases">
        <title>Croceimicrobium hydrocarbonivorans gen. nov., sp. nov., a novel marine bacterium isolated from a bacterial consortium that degrades polyethylene terephthalate.</title>
        <authorList>
            <person name="Liu R."/>
        </authorList>
    </citation>
    <scope>NUCLEOTIDE SEQUENCE [LARGE SCALE GENOMIC DNA]</scope>
    <source>
        <strain evidence="4 5">A20-9</strain>
    </source>
</reference>
<dbReference type="Gene3D" id="3.50.50.60">
    <property type="entry name" value="FAD/NAD(P)-binding domain"/>
    <property type="match status" value="1"/>
</dbReference>
<gene>
    <name evidence="4" type="ORF">H4K34_01790</name>
</gene>